<dbReference type="EMBL" id="JALJOQ010000047">
    <property type="protein sequence ID" value="KAK9804965.1"/>
    <property type="molecule type" value="Genomic_DNA"/>
</dbReference>
<comment type="caution">
    <text evidence="14">The sequence shown here is derived from an EMBL/GenBank/DDBJ whole genome shotgun (WGS) entry which is preliminary data.</text>
</comment>
<evidence type="ECO:0000256" key="10">
    <source>
        <dbReference type="ARBA" id="ARBA00024805"/>
    </source>
</evidence>
<sequence>MQTPIINQQTLLTVVRAARPSFRNRYDRLAFAVHAYNLADDYKLVGTGKAAEVTIDLKEDAPEVGLEGWTAVPNCYTFHYVDAAGKRPSRAVKAVVVSDNLLVHWLCPSSHQPPKSITLGVQAYTNESPDLARGYQNLDDFDLPAGPSYHAPAGHARYGSDDVVPPGFRPPGVGPDPYGGIGGAPAMPGMGGGGMHMGPGDPLFAGRMRQPGRGGAMPPGARWDPIRPPGMEGFNPGDFQRPGRGAGGLHPDLAQPAPGSTDWESMYG</sequence>
<dbReference type="InterPro" id="IPR013886">
    <property type="entry name" value="PI31_Prot_C"/>
</dbReference>
<evidence type="ECO:0000256" key="9">
    <source>
        <dbReference type="ARBA" id="ARBA00022990"/>
    </source>
</evidence>
<protein>
    <recommendedName>
        <fullName evidence="16">Proteasome inhibitor PI31 subunit</fullName>
    </recommendedName>
</protein>
<evidence type="ECO:0000313" key="14">
    <source>
        <dbReference type="EMBL" id="KAK9804965.1"/>
    </source>
</evidence>
<dbReference type="GO" id="GO:0070628">
    <property type="term" value="F:proteasome binding"/>
    <property type="evidence" value="ECO:0007669"/>
    <property type="project" value="InterPro"/>
</dbReference>
<keyword evidence="15" id="KW-1185">Reference proteome</keyword>
<comment type="subcellular location">
    <subcellularLocation>
        <location evidence="2">Cytoplasm</location>
    </subcellularLocation>
    <subcellularLocation>
        <location evidence="1">Endoplasmic reticulum</location>
    </subcellularLocation>
</comment>
<keyword evidence="5" id="KW-0963">Cytoplasm</keyword>
<keyword evidence="8" id="KW-0647">Proteasome</keyword>
<keyword evidence="7" id="KW-0256">Endoplasmic reticulum</keyword>
<evidence type="ECO:0000256" key="11">
    <source>
        <dbReference type="SAM" id="MobiDB-lite"/>
    </source>
</evidence>
<evidence type="ECO:0000256" key="3">
    <source>
        <dbReference type="ARBA" id="ARBA00006405"/>
    </source>
</evidence>
<comment type="function">
    <text evidence="10">Plays an important role in control of proteasome function. Inhibits the hydrolysis of protein and peptide substrates by the 20S proteasome. Also inhibits the activation of the proteasome by the proteasome regulatory proteins PA700 and PA28.</text>
</comment>
<name>A0AAW1P9D2_9CHLO</name>
<dbReference type="GO" id="GO:0000502">
    <property type="term" value="C:proteasome complex"/>
    <property type="evidence" value="ECO:0007669"/>
    <property type="project" value="UniProtKB-KW"/>
</dbReference>
<evidence type="ECO:0000256" key="5">
    <source>
        <dbReference type="ARBA" id="ARBA00022490"/>
    </source>
</evidence>
<dbReference type="AlphaFoldDB" id="A0AAW1P9D2"/>
<keyword evidence="4" id="KW-0488">Methylation</keyword>
<comment type="similarity">
    <text evidence="3">Belongs to the proteasome inhibitor PI31 family.</text>
</comment>
<feature type="domain" description="PI31 proteasome regulator C-terminal" evidence="12">
    <location>
        <begin position="158"/>
        <end position="228"/>
    </location>
</feature>
<dbReference type="InterPro" id="IPR045128">
    <property type="entry name" value="PI31-like"/>
</dbReference>
<reference evidence="14 15" key="1">
    <citation type="journal article" date="2024" name="Nat. Commun.">
        <title>Phylogenomics reveals the evolutionary origins of lichenization in chlorophyte algae.</title>
        <authorList>
            <person name="Puginier C."/>
            <person name="Libourel C."/>
            <person name="Otte J."/>
            <person name="Skaloud P."/>
            <person name="Haon M."/>
            <person name="Grisel S."/>
            <person name="Petersen M."/>
            <person name="Berrin J.G."/>
            <person name="Delaux P.M."/>
            <person name="Dal Grande F."/>
            <person name="Keller J."/>
        </authorList>
    </citation>
    <scope>NUCLEOTIDE SEQUENCE [LARGE SCALE GENOMIC DNA]</scope>
    <source>
        <strain evidence="14 15">SAG 2036</strain>
    </source>
</reference>
<evidence type="ECO:0000256" key="8">
    <source>
        <dbReference type="ARBA" id="ARBA00022942"/>
    </source>
</evidence>
<dbReference type="Pfam" id="PF08577">
    <property type="entry name" value="PI31_Prot_C"/>
    <property type="match status" value="1"/>
</dbReference>
<dbReference type="Gene3D" id="3.40.1000.30">
    <property type="match status" value="1"/>
</dbReference>
<evidence type="ECO:0000256" key="4">
    <source>
        <dbReference type="ARBA" id="ARBA00022481"/>
    </source>
</evidence>
<proteinExistence type="inferred from homology"/>
<evidence type="ECO:0000256" key="1">
    <source>
        <dbReference type="ARBA" id="ARBA00004240"/>
    </source>
</evidence>
<evidence type="ECO:0000256" key="2">
    <source>
        <dbReference type="ARBA" id="ARBA00004496"/>
    </source>
</evidence>
<evidence type="ECO:0000313" key="15">
    <source>
        <dbReference type="Proteomes" id="UP001465755"/>
    </source>
</evidence>
<evidence type="ECO:0008006" key="16">
    <source>
        <dbReference type="Google" id="ProtNLM"/>
    </source>
</evidence>
<feature type="domain" description="PI31 proteasome regulator N-terminal" evidence="13">
    <location>
        <begin position="19"/>
        <end position="129"/>
    </location>
</feature>
<organism evidence="14 15">
    <name type="scientific">Symbiochloris irregularis</name>
    <dbReference type="NCBI Taxonomy" id="706552"/>
    <lineage>
        <taxon>Eukaryota</taxon>
        <taxon>Viridiplantae</taxon>
        <taxon>Chlorophyta</taxon>
        <taxon>core chlorophytes</taxon>
        <taxon>Trebouxiophyceae</taxon>
        <taxon>Trebouxiales</taxon>
        <taxon>Trebouxiaceae</taxon>
        <taxon>Symbiochloris</taxon>
    </lineage>
</organism>
<evidence type="ECO:0000256" key="7">
    <source>
        <dbReference type="ARBA" id="ARBA00022824"/>
    </source>
</evidence>
<feature type="region of interest" description="Disordered" evidence="11">
    <location>
        <begin position="230"/>
        <end position="268"/>
    </location>
</feature>
<dbReference type="PANTHER" id="PTHR13266:SF1">
    <property type="entry name" value="PROTEASOME INHIBITOR PI31 SUBUNIT"/>
    <property type="match status" value="1"/>
</dbReference>
<evidence type="ECO:0000256" key="6">
    <source>
        <dbReference type="ARBA" id="ARBA00022553"/>
    </source>
</evidence>
<dbReference type="Proteomes" id="UP001465755">
    <property type="component" value="Unassembled WGS sequence"/>
</dbReference>
<dbReference type="GO" id="GO:0005783">
    <property type="term" value="C:endoplasmic reticulum"/>
    <property type="evidence" value="ECO:0007669"/>
    <property type="project" value="UniProtKB-SubCell"/>
</dbReference>
<dbReference type="InterPro" id="IPR021625">
    <property type="entry name" value="PI31_Prot_N"/>
</dbReference>
<dbReference type="GO" id="GO:0004866">
    <property type="term" value="F:endopeptidase inhibitor activity"/>
    <property type="evidence" value="ECO:0007669"/>
    <property type="project" value="InterPro"/>
</dbReference>
<keyword evidence="9" id="KW-0007">Acetylation</keyword>
<evidence type="ECO:0000259" key="12">
    <source>
        <dbReference type="Pfam" id="PF08577"/>
    </source>
</evidence>
<evidence type="ECO:0000259" key="13">
    <source>
        <dbReference type="Pfam" id="PF11566"/>
    </source>
</evidence>
<keyword evidence="6" id="KW-0597">Phosphoprotein</keyword>
<gene>
    <name evidence="14" type="ORF">WJX73_004976</name>
</gene>
<dbReference type="PANTHER" id="PTHR13266">
    <property type="entry name" value="PROTEASOME INHIBITOR"/>
    <property type="match status" value="1"/>
</dbReference>
<dbReference type="Pfam" id="PF11566">
    <property type="entry name" value="PI31_Prot_N"/>
    <property type="match status" value="1"/>
</dbReference>
<dbReference type="GO" id="GO:0043161">
    <property type="term" value="P:proteasome-mediated ubiquitin-dependent protein catabolic process"/>
    <property type="evidence" value="ECO:0007669"/>
    <property type="project" value="InterPro"/>
</dbReference>
<accession>A0AAW1P9D2</accession>